<dbReference type="EMBL" id="FNOU01000008">
    <property type="protein sequence ID" value="SDX82115.1"/>
    <property type="molecule type" value="Genomic_DNA"/>
</dbReference>
<dbReference type="InterPro" id="IPR043129">
    <property type="entry name" value="ATPase_NBD"/>
</dbReference>
<name>A0A1H3EU26_EUBBA</name>
<keyword evidence="3" id="KW-1185">Reference proteome</keyword>
<dbReference type="RefSeq" id="WP_090244624.1">
    <property type="nucleotide sequence ID" value="NZ_FNOU01000008.1"/>
</dbReference>
<reference evidence="3" key="1">
    <citation type="submission" date="2016-10" db="EMBL/GenBank/DDBJ databases">
        <authorList>
            <person name="Varghese N."/>
            <person name="Submissions S."/>
        </authorList>
    </citation>
    <scope>NUCLEOTIDE SEQUENCE [LARGE SCALE GENOMIC DNA]</scope>
    <source>
        <strain evidence="3">VPI 5359</strain>
    </source>
</reference>
<dbReference type="InterPro" id="IPR000600">
    <property type="entry name" value="ROK"/>
</dbReference>
<dbReference type="AlphaFoldDB" id="A0A1H3EU26"/>
<keyword evidence="2" id="KW-0418">Kinase</keyword>
<gene>
    <name evidence="2" type="ORF">SAMN04488579_10848</name>
</gene>
<dbReference type="Pfam" id="PF00480">
    <property type="entry name" value="ROK"/>
    <property type="match status" value="1"/>
</dbReference>
<dbReference type="SUPFAM" id="SSF53067">
    <property type="entry name" value="Actin-like ATPase domain"/>
    <property type="match status" value="1"/>
</dbReference>
<comment type="similarity">
    <text evidence="1">Belongs to the ROK (NagC/XylR) family.</text>
</comment>
<evidence type="ECO:0000313" key="2">
    <source>
        <dbReference type="EMBL" id="SDX82115.1"/>
    </source>
</evidence>
<dbReference type="CDD" id="cd24068">
    <property type="entry name" value="ASKHA_NBD_ROK_FnNanK-like"/>
    <property type="match status" value="1"/>
</dbReference>
<protein>
    <submittedName>
        <fullName evidence="2">Sugar kinase of the NBD/HSP70 family, may contain an N-terminal HTH domain</fullName>
    </submittedName>
</protein>
<organism evidence="2 3">
    <name type="scientific">Eubacterium barkeri</name>
    <name type="common">Clostridium barkeri</name>
    <dbReference type="NCBI Taxonomy" id="1528"/>
    <lineage>
        <taxon>Bacteria</taxon>
        <taxon>Bacillati</taxon>
        <taxon>Bacillota</taxon>
        <taxon>Clostridia</taxon>
        <taxon>Eubacteriales</taxon>
        <taxon>Eubacteriaceae</taxon>
        <taxon>Eubacterium</taxon>
    </lineage>
</organism>
<dbReference type="Proteomes" id="UP000199652">
    <property type="component" value="Unassembled WGS sequence"/>
</dbReference>
<dbReference type="PANTHER" id="PTHR18964:SF165">
    <property type="entry name" value="BETA-GLUCOSIDE KINASE"/>
    <property type="match status" value="1"/>
</dbReference>
<dbReference type="Gene3D" id="3.30.420.40">
    <property type="match status" value="2"/>
</dbReference>
<accession>A0A1H3EU26</accession>
<dbReference type="OrthoDB" id="9795247at2"/>
<proteinExistence type="inferred from homology"/>
<dbReference type="STRING" id="1528.SAMN04488579_10848"/>
<keyword evidence="2" id="KW-0808">Transferase</keyword>
<dbReference type="GO" id="GO:0016301">
    <property type="term" value="F:kinase activity"/>
    <property type="evidence" value="ECO:0007669"/>
    <property type="project" value="UniProtKB-KW"/>
</dbReference>
<evidence type="ECO:0000256" key="1">
    <source>
        <dbReference type="ARBA" id="ARBA00006479"/>
    </source>
</evidence>
<sequence>MKPYLCIDIGGTAIKHGLFSEDFKCIAKKKVPTHSAAAPEPGVLEQVFTIIKDWRAQTEIEGVAISTAGIVDPKAGEIIYASEVMPGYTGTKMKTPVENAFHLPCIVENDVNCMGLAEAKIGAGQKARSCLCITVGTGIGGSFICGGEIFHGFSNSACEVGYLRVPGGVYQDLASTIQLVKKIAAGRGISPSAINGFQIFEEARAGAKDCITAIDEMVDILADGLANMVYLFNPEMVILGGGIMEQQEYMEPRIQLALSKRIIPVVFNETQIALAQHGNDAGMLGALVLLQDHCAQT</sequence>
<dbReference type="PANTHER" id="PTHR18964">
    <property type="entry name" value="ROK (REPRESSOR, ORF, KINASE) FAMILY"/>
    <property type="match status" value="1"/>
</dbReference>
<evidence type="ECO:0000313" key="3">
    <source>
        <dbReference type="Proteomes" id="UP000199652"/>
    </source>
</evidence>